<dbReference type="RefSeq" id="WP_241311173.1">
    <property type="nucleotide sequence ID" value="NZ_JAKYXJ010000014.1"/>
</dbReference>
<name>A0ABU7QXU0_9FLAO</name>
<reference evidence="2 3" key="1">
    <citation type="submission" date="2024-01" db="EMBL/GenBank/DDBJ databases">
        <title>Whole genome of Chryseobacterium arthrosphaerae NNCa 2741.</title>
        <authorList>
            <person name="Boriskina E.V."/>
            <person name="Gordinskaya N.A."/>
            <person name="Kropotov V.S."/>
            <person name="Alekseeva A.E."/>
            <person name="Makhova M.A."/>
            <person name="Kryazhev D.V."/>
            <person name="Shkurkina I.S."/>
        </authorList>
    </citation>
    <scope>NUCLEOTIDE SEQUENCE [LARGE SCALE GENOMIC DNA]</scope>
    <source>
        <strain evidence="2 3">NNCa 2741</strain>
    </source>
</reference>
<gene>
    <name evidence="2" type="ORF">V2E39_08185</name>
</gene>
<evidence type="ECO:0000256" key="1">
    <source>
        <dbReference type="SAM" id="SignalP"/>
    </source>
</evidence>
<evidence type="ECO:0000313" key="3">
    <source>
        <dbReference type="Proteomes" id="UP001350005"/>
    </source>
</evidence>
<proteinExistence type="predicted"/>
<sequence length="257" mass="26859">MKNYIGILSLFLTAAPFFAQAQTGNMGIATTKPRTTMDVNGTINVKNEIRLGGTDSNAGNAGNFGNLLSANGNNNPEWTNFDLPAGYGNSLVLNATYLMSSETGVVFNGTNQSGTLSVPYDEDQGMTTPTTWKEITGVAQTFTITKLNSSTSISVQTLAQVTGGNRGSFGLGIFIDDKLKFVRAGIVIGGAGSYKTLNINASIPGLSVGTHTFKLAAIERSIPVNTSISVGEPAATANLNNKMAATSVSIKVFEPMN</sequence>
<comment type="caution">
    <text evidence="2">The sequence shown here is derived from an EMBL/GenBank/DDBJ whole genome shotgun (WGS) entry which is preliminary data.</text>
</comment>
<dbReference type="EMBL" id="JAZGJU010000013">
    <property type="protein sequence ID" value="MEE6127366.1"/>
    <property type="molecule type" value="Genomic_DNA"/>
</dbReference>
<dbReference type="Proteomes" id="UP001350005">
    <property type="component" value="Unassembled WGS sequence"/>
</dbReference>
<keyword evidence="3" id="KW-1185">Reference proteome</keyword>
<accession>A0ABU7QXU0</accession>
<keyword evidence="1" id="KW-0732">Signal</keyword>
<feature type="signal peptide" evidence="1">
    <location>
        <begin position="1"/>
        <end position="21"/>
    </location>
</feature>
<protein>
    <submittedName>
        <fullName evidence="2">Uncharacterized protein</fullName>
    </submittedName>
</protein>
<feature type="chain" id="PRO_5047338508" evidence="1">
    <location>
        <begin position="22"/>
        <end position="257"/>
    </location>
</feature>
<organism evidence="2 3">
    <name type="scientific">Chryseobacterium arthrosphaerae</name>
    <dbReference type="NCBI Taxonomy" id="651561"/>
    <lineage>
        <taxon>Bacteria</taxon>
        <taxon>Pseudomonadati</taxon>
        <taxon>Bacteroidota</taxon>
        <taxon>Flavobacteriia</taxon>
        <taxon>Flavobacteriales</taxon>
        <taxon>Weeksellaceae</taxon>
        <taxon>Chryseobacterium group</taxon>
        <taxon>Chryseobacterium</taxon>
    </lineage>
</organism>
<evidence type="ECO:0000313" key="2">
    <source>
        <dbReference type="EMBL" id="MEE6127366.1"/>
    </source>
</evidence>